<comment type="subcellular location">
    <subcellularLocation>
        <location evidence="2">Cell membrane</location>
        <topology evidence="2">Multi-pass membrane protein</topology>
    </subcellularLocation>
</comment>
<dbReference type="Proteomes" id="UP000806542">
    <property type="component" value="Unassembled WGS sequence"/>
</dbReference>
<dbReference type="InterPro" id="IPR036890">
    <property type="entry name" value="HATPase_C_sf"/>
</dbReference>
<keyword evidence="18" id="KW-1185">Reference proteome</keyword>
<protein>
    <recommendedName>
        <fullName evidence="3">histidine kinase</fullName>
        <ecNumber evidence="3">2.7.13.3</ecNumber>
    </recommendedName>
</protein>
<keyword evidence="5" id="KW-0597">Phosphoprotein</keyword>
<dbReference type="SUPFAM" id="SSF47384">
    <property type="entry name" value="Homodimeric domain of signal transducing histidine kinase"/>
    <property type="match status" value="1"/>
</dbReference>
<dbReference type="FunFam" id="1.10.287.130:FF:000008">
    <property type="entry name" value="Two-component sensor histidine kinase"/>
    <property type="match status" value="1"/>
</dbReference>
<feature type="transmembrane region" description="Helical" evidence="14">
    <location>
        <begin position="243"/>
        <end position="265"/>
    </location>
</feature>
<evidence type="ECO:0000256" key="10">
    <source>
        <dbReference type="ARBA" id="ARBA00022840"/>
    </source>
</evidence>
<accession>A0A9D5RBU8</accession>
<dbReference type="PANTHER" id="PTHR45528:SF1">
    <property type="entry name" value="SENSOR HISTIDINE KINASE CPXA"/>
    <property type="match status" value="1"/>
</dbReference>
<dbReference type="PANTHER" id="PTHR45528">
    <property type="entry name" value="SENSOR HISTIDINE KINASE CPXA"/>
    <property type="match status" value="1"/>
</dbReference>
<dbReference type="Pfam" id="PF02518">
    <property type="entry name" value="HATPase_c"/>
    <property type="match status" value="1"/>
</dbReference>
<keyword evidence="4" id="KW-1003">Cell membrane</keyword>
<dbReference type="AlphaFoldDB" id="A0A9D5RBU8"/>
<dbReference type="InterPro" id="IPR003661">
    <property type="entry name" value="HisK_dim/P_dom"/>
</dbReference>
<dbReference type="InterPro" id="IPR050398">
    <property type="entry name" value="HssS/ArlS-like"/>
</dbReference>
<keyword evidence="13 14" id="KW-0472">Membrane</keyword>
<proteinExistence type="predicted"/>
<dbReference type="PROSITE" id="PS50885">
    <property type="entry name" value="HAMP"/>
    <property type="match status" value="1"/>
</dbReference>
<dbReference type="EMBL" id="JADCKB010000015">
    <property type="protein sequence ID" value="MBE5040378.1"/>
    <property type="molecule type" value="Genomic_DNA"/>
</dbReference>
<keyword evidence="8" id="KW-0547">Nucleotide-binding</keyword>
<dbReference type="Gene3D" id="3.30.565.10">
    <property type="entry name" value="Histidine kinase-like ATPase, C-terminal domain"/>
    <property type="match status" value="1"/>
</dbReference>
<dbReference type="RefSeq" id="WP_226392931.1">
    <property type="nucleotide sequence ID" value="NZ_JADCKB010000015.1"/>
</dbReference>
<evidence type="ECO:0000256" key="7">
    <source>
        <dbReference type="ARBA" id="ARBA00022692"/>
    </source>
</evidence>
<evidence type="ECO:0000256" key="13">
    <source>
        <dbReference type="ARBA" id="ARBA00023136"/>
    </source>
</evidence>
<dbReference type="CDD" id="cd00082">
    <property type="entry name" value="HisKA"/>
    <property type="match status" value="1"/>
</dbReference>
<evidence type="ECO:0000259" key="15">
    <source>
        <dbReference type="PROSITE" id="PS50109"/>
    </source>
</evidence>
<feature type="domain" description="Histidine kinase" evidence="15">
    <location>
        <begin position="456"/>
        <end position="670"/>
    </location>
</feature>
<evidence type="ECO:0000313" key="17">
    <source>
        <dbReference type="EMBL" id="MBE5040378.1"/>
    </source>
</evidence>
<keyword evidence="7 14" id="KW-0812">Transmembrane</keyword>
<evidence type="ECO:0000256" key="5">
    <source>
        <dbReference type="ARBA" id="ARBA00022553"/>
    </source>
</evidence>
<dbReference type="PROSITE" id="PS50109">
    <property type="entry name" value="HIS_KIN"/>
    <property type="match status" value="1"/>
</dbReference>
<evidence type="ECO:0000256" key="12">
    <source>
        <dbReference type="ARBA" id="ARBA00023012"/>
    </source>
</evidence>
<gene>
    <name evidence="17" type="ORF">INF28_07870</name>
</gene>
<feature type="transmembrane region" description="Helical" evidence="14">
    <location>
        <begin position="280"/>
        <end position="299"/>
    </location>
</feature>
<evidence type="ECO:0000256" key="4">
    <source>
        <dbReference type="ARBA" id="ARBA00022475"/>
    </source>
</evidence>
<keyword evidence="6" id="KW-0808">Transferase</keyword>
<evidence type="ECO:0000256" key="8">
    <source>
        <dbReference type="ARBA" id="ARBA00022741"/>
    </source>
</evidence>
<keyword evidence="10" id="KW-0067">ATP-binding</keyword>
<dbReference type="SMART" id="SM00388">
    <property type="entry name" value="HisKA"/>
    <property type="match status" value="1"/>
</dbReference>
<evidence type="ECO:0000256" key="9">
    <source>
        <dbReference type="ARBA" id="ARBA00022777"/>
    </source>
</evidence>
<evidence type="ECO:0000256" key="1">
    <source>
        <dbReference type="ARBA" id="ARBA00000085"/>
    </source>
</evidence>
<feature type="domain" description="HAMP" evidence="16">
    <location>
        <begin position="395"/>
        <end position="441"/>
    </location>
</feature>
<organism evidence="17 18">
    <name type="scientific">Ructibacterium gallinarum</name>
    <dbReference type="NCBI Taxonomy" id="2779355"/>
    <lineage>
        <taxon>Bacteria</taxon>
        <taxon>Bacillati</taxon>
        <taxon>Bacillota</taxon>
        <taxon>Clostridia</taxon>
        <taxon>Eubacteriales</taxon>
        <taxon>Oscillospiraceae</taxon>
        <taxon>Ructibacterium</taxon>
    </lineage>
</organism>
<keyword evidence="12" id="KW-0902">Two-component regulatory system</keyword>
<evidence type="ECO:0000256" key="2">
    <source>
        <dbReference type="ARBA" id="ARBA00004651"/>
    </source>
</evidence>
<evidence type="ECO:0000256" key="3">
    <source>
        <dbReference type="ARBA" id="ARBA00012438"/>
    </source>
</evidence>
<evidence type="ECO:0000313" key="18">
    <source>
        <dbReference type="Proteomes" id="UP000806542"/>
    </source>
</evidence>
<keyword evidence="9 17" id="KW-0418">Kinase</keyword>
<dbReference type="GO" id="GO:0005886">
    <property type="term" value="C:plasma membrane"/>
    <property type="evidence" value="ECO:0007669"/>
    <property type="project" value="UniProtKB-SubCell"/>
</dbReference>
<feature type="transmembrane region" description="Helical" evidence="14">
    <location>
        <begin position="201"/>
        <end position="222"/>
    </location>
</feature>
<evidence type="ECO:0000256" key="14">
    <source>
        <dbReference type="SAM" id="Phobius"/>
    </source>
</evidence>
<comment type="catalytic activity">
    <reaction evidence="1">
        <text>ATP + protein L-histidine = ADP + protein N-phospho-L-histidine.</text>
        <dbReference type="EC" id="2.7.13.3"/>
    </reaction>
</comment>
<dbReference type="SUPFAM" id="SSF55874">
    <property type="entry name" value="ATPase domain of HSP90 chaperone/DNA topoisomerase II/histidine kinase"/>
    <property type="match status" value="1"/>
</dbReference>
<dbReference type="SMART" id="SM00387">
    <property type="entry name" value="HATPase_c"/>
    <property type="match status" value="1"/>
</dbReference>
<dbReference type="Gene3D" id="1.10.287.130">
    <property type="match status" value="1"/>
</dbReference>
<feature type="transmembrane region" description="Helical" evidence="14">
    <location>
        <begin position="345"/>
        <end position="364"/>
    </location>
</feature>
<dbReference type="Pfam" id="PF00512">
    <property type="entry name" value="HisKA"/>
    <property type="match status" value="1"/>
</dbReference>
<keyword evidence="11 14" id="KW-1133">Transmembrane helix</keyword>
<evidence type="ECO:0000256" key="6">
    <source>
        <dbReference type="ARBA" id="ARBA00022679"/>
    </source>
</evidence>
<dbReference type="InterPro" id="IPR003594">
    <property type="entry name" value="HATPase_dom"/>
</dbReference>
<dbReference type="GO" id="GO:0000155">
    <property type="term" value="F:phosphorelay sensor kinase activity"/>
    <property type="evidence" value="ECO:0007669"/>
    <property type="project" value="InterPro"/>
</dbReference>
<evidence type="ECO:0000259" key="16">
    <source>
        <dbReference type="PROSITE" id="PS50885"/>
    </source>
</evidence>
<reference evidence="17" key="1">
    <citation type="submission" date="2020-10" db="EMBL/GenBank/DDBJ databases">
        <title>ChiBAC.</title>
        <authorList>
            <person name="Zenner C."/>
            <person name="Hitch T.C.A."/>
            <person name="Clavel T."/>
        </authorList>
    </citation>
    <scope>NUCLEOTIDE SEQUENCE</scope>
    <source>
        <strain evidence="17">DSM 107454</strain>
    </source>
</reference>
<name>A0A9D5RBU8_9FIRM</name>
<dbReference type="InterPro" id="IPR036097">
    <property type="entry name" value="HisK_dim/P_sf"/>
</dbReference>
<dbReference type="InterPro" id="IPR003660">
    <property type="entry name" value="HAMP_dom"/>
</dbReference>
<dbReference type="GO" id="GO:0005524">
    <property type="term" value="F:ATP binding"/>
    <property type="evidence" value="ECO:0007669"/>
    <property type="project" value="UniProtKB-KW"/>
</dbReference>
<evidence type="ECO:0000256" key="11">
    <source>
        <dbReference type="ARBA" id="ARBA00022989"/>
    </source>
</evidence>
<dbReference type="InterPro" id="IPR005467">
    <property type="entry name" value="His_kinase_dom"/>
</dbReference>
<comment type="caution">
    <text evidence="17">The sequence shown here is derived from an EMBL/GenBank/DDBJ whole genome shotgun (WGS) entry which is preliminary data.</text>
</comment>
<sequence length="675" mass="75738">MLKATAFLLCVVSICWAFVSVWENLYQASQLNMMLEDIKTPDYAVSYSCYRYKLKAADLLNSILDYRTTTDGTMSQEYQISAWKQRLNAMGGVQYYAQAGDLVIKNIEQDTPEAFGFLTAQNYLVADHESEIFTYYPQKDDQSYMEELQTSMRFDSHREISASEPIPDRENYRIYIALDDSYTAAQQAAFEYTAAEISRCIIQSVILLILALLCLLYLCIVCGKKPEDDSIHHMLIDRLWSEISLCILLPLIPALTGAGVVQGWAEASRADMLELVKVPLLTALAASVCLWLTVFFSVIRNVKDKCFLKRSAIVQFIRWIIKIWKKLFGVLFTGISQKKSLRAQILRWILLIAMVHILTGILIGAVPYGILIWLFLAVAADVLLIRFLTTRGEELSQIAEGVAKVRAGELNYKIPVPENGILREMAVNANGIAEGLSQSVQKEVRAEKMKAELITNVSHDLKTPLTSIINYAELLGKEELTPEPANDYVQIIREKSEKLKTLTQDLFEISKAQSGNIEVRAEKLNLSELVRQCVGEVEAQMKQAGLECRFQTESFPVMVLADGRLLSRVMENFLGNIIKYAMSGTRVYISISVYNQRASVQFKNVAGYEMDFSADEITERFTRGDKARTSEGSGLGLAIAQSYTEACGGKMAVSVDGDLFKVTVGFPVWNDGEKE</sequence>
<dbReference type="EC" id="2.7.13.3" evidence="3"/>